<dbReference type="InterPro" id="IPR013525">
    <property type="entry name" value="ABC2_TM"/>
</dbReference>
<feature type="transmembrane region" description="Helical" evidence="5">
    <location>
        <begin position="262"/>
        <end position="284"/>
    </location>
</feature>
<gene>
    <name evidence="7" type="ORF">FJQ98_13445</name>
</gene>
<comment type="subcellular location">
    <subcellularLocation>
        <location evidence="1">Membrane</location>
        <topology evidence="1">Multi-pass membrane protein</topology>
    </subcellularLocation>
</comment>
<keyword evidence="4 5" id="KW-0472">Membrane</keyword>
<evidence type="ECO:0000256" key="2">
    <source>
        <dbReference type="ARBA" id="ARBA00022692"/>
    </source>
</evidence>
<dbReference type="EMBL" id="CP067341">
    <property type="protein sequence ID" value="QQP10308.1"/>
    <property type="molecule type" value="Genomic_DNA"/>
</dbReference>
<organism evidence="7 8">
    <name type="scientific">Lysinibacillus agricola</name>
    <dbReference type="NCBI Taxonomy" id="2590012"/>
    <lineage>
        <taxon>Bacteria</taxon>
        <taxon>Bacillati</taxon>
        <taxon>Bacillota</taxon>
        <taxon>Bacilli</taxon>
        <taxon>Bacillales</taxon>
        <taxon>Bacillaceae</taxon>
        <taxon>Lysinibacillus</taxon>
    </lineage>
</organism>
<feature type="domain" description="ABC-2 type transporter transmembrane" evidence="6">
    <location>
        <begin position="6"/>
        <end position="361"/>
    </location>
</feature>
<reference evidence="7 8" key="1">
    <citation type="submission" date="2020-01" db="EMBL/GenBank/DDBJ databases">
        <authorList>
            <person name="Liu G."/>
            <person name="Liu B."/>
        </authorList>
    </citation>
    <scope>NUCLEOTIDE SEQUENCE [LARGE SCALE GENOMIC DNA]</scope>
    <source>
        <strain evidence="7 8">FJAT-51161</strain>
    </source>
</reference>
<accession>A0ABX7AN43</accession>
<keyword evidence="8" id="KW-1185">Reference proteome</keyword>
<keyword evidence="2 5" id="KW-0812">Transmembrane</keyword>
<evidence type="ECO:0000259" key="6">
    <source>
        <dbReference type="Pfam" id="PF12698"/>
    </source>
</evidence>
<feature type="transmembrane region" description="Helical" evidence="5">
    <location>
        <begin position="231"/>
        <end position="256"/>
    </location>
</feature>
<feature type="transmembrane region" description="Helical" evidence="5">
    <location>
        <begin position="334"/>
        <end position="362"/>
    </location>
</feature>
<dbReference type="InterPro" id="IPR051328">
    <property type="entry name" value="T7SS_ABC-Transporter"/>
</dbReference>
<name>A0ABX7AN43_9BACI</name>
<evidence type="ECO:0000256" key="4">
    <source>
        <dbReference type="ARBA" id="ARBA00023136"/>
    </source>
</evidence>
<dbReference type="RefSeq" id="WP_053595052.1">
    <property type="nucleotide sequence ID" value="NZ_CP067341.1"/>
</dbReference>
<proteinExistence type="predicted"/>
<feature type="transmembrane region" description="Helical" evidence="5">
    <location>
        <begin position="291"/>
        <end position="314"/>
    </location>
</feature>
<dbReference type="PANTHER" id="PTHR43077">
    <property type="entry name" value="TRANSPORT PERMEASE YVFS-RELATED"/>
    <property type="match status" value="1"/>
</dbReference>
<evidence type="ECO:0000313" key="8">
    <source>
        <dbReference type="Proteomes" id="UP000596049"/>
    </source>
</evidence>
<evidence type="ECO:0000256" key="1">
    <source>
        <dbReference type="ARBA" id="ARBA00004141"/>
    </source>
</evidence>
<keyword evidence="3 5" id="KW-1133">Transmembrane helix</keyword>
<evidence type="ECO:0000256" key="5">
    <source>
        <dbReference type="SAM" id="Phobius"/>
    </source>
</evidence>
<evidence type="ECO:0000313" key="7">
    <source>
        <dbReference type="EMBL" id="QQP10308.1"/>
    </source>
</evidence>
<sequence length="381" mass="42166">MKNKFLVLPFIAVIVLGIIFLSTQIPAVKMSPKDLPAALVSEDAGEMGDTLLQNLQNQLAATGMDTIKFKVYDSVKSMEEAMKEQEVYGGLVIPENFSAQFASLQTPSPENPKMLIYINQGANTTVSTMLTSALDNIVKQLNSVMSTQLLQNIEQANVPIQAGQVTTLVAPIHAETIYVNAVGDLGSAPTAFFQPLWFASIIGAVLIYLAQKKTTFISKKQKLQFNLVQSIVAIIYAFFAGYFVTWSTTWILGFSFESFNKVALFSSLACLGFLFLILATITWLSLPSLVVFVLLMFFGLPLIQLAPEMLPAFYQDYILPWLPMKFLINGLKDILYFGQGVFNGNGVVLSWIAVISFILLWVKQLIEKPSQPEEIDTEVIK</sequence>
<dbReference type="Pfam" id="PF12698">
    <property type="entry name" value="ABC2_membrane_3"/>
    <property type="match status" value="1"/>
</dbReference>
<dbReference type="Proteomes" id="UP000596049">
    <property type="component" value="Chromosome"/>
</dbReference>
<protein>
    <submittedName>
        <fullName evidence="7">ABC transporter permease</fullName>
    </submittedName>
</protein>
<dbReference type="PANTHER" id="PTHR43077:SF5">
    <property type="entry name" value="PHAGE INFECTION PROTEIN"/>
    <property type="match status" value="1"/>
</dbReference>
<dbReference type="Gene3D" id="3.40.1710.10">
    <property type="entry name" value="abc type-2 transporter like domain"/>
    <property type="match status" value="1"/>
</dbReference>
<evidence type="ECO:0000256" key="3">
    <source>
        <dbReference type="ARBA" id="ARBA00022989"/>
    </source>
</evidence>
<feature type="transmembrane region" description="Helical" evidence="5">
    <location>
        <begin position="192"/>
        <end position="210"/>
    </location>
</feature>